<reference evidence="1" key="1">
    <citation type="submission" date="2020-09" db="EMBL/GenBank/DDBJ databases">
        <title>Emerging polyconal dissemination of OXA-244-producing E. coli in France.</title>
        <authorList>
            <person name="Emeraud C."/>
            <person name="Girlich D."/>
            <person name="Bonnin R.A."/>
            <person name="Jousset A.B."/>
            <person name="Naas T."/>
            <person name="Dortet L."/>
        </authorList>
    </citation>
    <scope>NUCLEOTIDE SEQUENCE</scope>
    <source>
        <strain evidence="1">225E3</strain>
    </source>
</reference>
<name>A0AAP1RAS7_ECOLX</name>
<protein>
    <submittedName>
        <fullName evidence="1">Protease</fullName>
    </submittedName>
</protein>
<dbReference type="GO" id="GO:0008233">
    <property type="term" value="F:peptidase activity"/>
    <property type="evidence" value="ECO:0007669"/>
    <property type="project" value="UniProtKB-KW"/>
</dbReference>
<keyword evidence="1" id="KW-0378">Hydrolase</keyword>
<sequence>AIVDGNLITATTWMGHPAILRHFITQMGTSIIH</sequence>
<dbReference type="Proteomes" id="UP000640866">
    <property type="component" value="Unassembled WGS sequence"/>
</dbReference>
<dbReference type="GO" id="GO:0006508">
    <property type="term" value="P:proteolysis"/>
    <property type="evidence" value="ECO:0007669"/>
    <property type="project" value="UniProtKB-KW"/>
</dbReference>
<gene>
    <name evidence="1" type="ORF">IH772_26955</name>
</gene>
<evidence type="ECO:0000313" key="1">
    <source>
        <dbReference type="EMBL" id="MBE0980822.1"/>
    </source>
</evidence>
<evidence type="ECO:0000313" key="2">
    <source>
        <dbReference type="Proteomes" id="UP000640866"/>
    </source>
</evidence>
<comment type="caution">
    <text evidence="1">The sequence shown here is derived from an EMBL/GenBank/DDBJ whole genome shotgun (WGS) entry which is preliminary data.</text>
</comment>
<dbReference type="EMBL" id="JACZOI010000296">
    <property type="protein sequence ID" value="MBE0980822.1"/>
    <property type="molecule type" value="Genomic_DNA"/>
</dbReference>
<proteinExistence type="predicted"/>
<feature type="non-terminal residue" evidence="1">
    <location>
        <position position="1"/>
    </location>
</feature>
<dbReference type="AlphaFoldDB" id="A0AAP1RAS7"/>
<accession>A0AAP1RAS7</accession>
<keyword evidence="1" id="KW-0645">Protease</keyword>
<organism evidence="1 2">
    <name type="scientific">Escherichia coli</name>
    <dbReference type="NCBI Taxonomy" id="562"/>
    <lineage>
        <taxon>Bacteria</taxon>
        <taxon>Pseudomonadati</taxon>
        <taxon>Pseudomonadota</taxon>
        <taxon>Gammaproteobacteria</taxon>
        <taxon>Enterobacterales</taxon>
        <taxon>Enterobacteriaceae</taxon>
        <taxon>Escherichia</taxon>
    </lineage>
</organism>